<gene>
    <name evidence="2" type="ORF">V6N11_072223</name>
</gene>
<sequence length="413" mass="46363">MIKGESESEFKASWEKHRRPSCSLVLEGSCLEGSLLVAIRKMVVSPSDVAWEPRYSDWTEANKTVSEGNNRRMDGFSIKVYHERSEKENPPNVCVLSTLERPSKVLDSFRDGRSFREVLSGKPDRRVSLTSDIPSSISIFVNGKISHIRVVVSEYEDERAWIVDESSTNSIEDESGRYSDDSQDEFNEEHLCDNNERNPQPFAEIPSPRGESNNVDVNSLSELGSDYANNANRVQIQTQNLYQPNISLGLPIDGVLLDVPVNQVQELSRNSSNHSDSVAPIFDRGSGLFTVKPKLLKKSRGENFIAYRSKFDRFQNWVVNSIPHGRTKGGFSSGKRQNRNLFLMENSSSLHSLGMLNSSPIISISGQKDSETDNQIEARNSVEVCSTLGLRTASDNFVAKRFSEITRENERST</sequence>
<feature type="region of interest" description="Disordered" evidence="1">
    <location>
        <begin position="166"/>
        <end position="218"/>
    </location>
</feature>
<proteinExistence type="predicted"/>
<reference evidence="2 3" key="1">
    <citation type="journal article" date="2024" name="G3 (Bethesda)">
        <title>Genome assembly of Hibiscus sabdariffa L. provides insights into metabolisms of medicinal natural products.</title>
        <authorList>
            <person name="Kim T."/>
        </authorList>
    </citation>
    <scope>NUCLEOTIDE SEQUENCE [LARGE SCALE GENOMIC DNA]</scope>
    <source>
        <strain evidence="2">TK-2024</strain>
        <tissue evidence="2">Old leaves</tissue>
    </source>
</reference>
<keyword evidence="3" id="KW-1185">Reference proteome</keyword>
<accession>A0ABR2U2T8</accession>
<evidence type="ECO:0000313" key="3">
    <source>
        <dbReference type="Proteomes" id="UP001396334"/>
    </source>
</evidence>
<dbReference type="EMBL" id="JBBPBN010000003">
    <property type="protein sequence ID" value="KAK9043899.1"/>
    <property type="molecule type" value="Genomic_DNA"/>
</dbReference>
<name>A0ABR2U2T8_9ROSI</name>
<protein>
    <submittedName>
        <fullName evidence="2">Uncharacterized protein</fullName>
    </submittedName>
</protein>
<evidence type="ECO:0000313" key="2">
    <source>
        <dbReference type="EMBL" id="KAK9043899.1"/>
    </source>
</evidence>
<comment type="caution">
    <text evidence="2">The sequence shown here is derived from an EMBL/GenBank/DDBJ whole genome shotgun (WGS) entry which is preliminary data.</text>
</comment>
<organism evidence="2 3">
    <name type="scientific">Hibiscus sabdariffa</name>
    <name type="common">roselle</name>
    <dbReference type="NCBI Taxonomy" id="183260"/>
    <lineage>
        <taxon>Eukaryota</taxon>
        <taxon>Viridiplantae</taxon>
        <taxon>Streptophyta</taxon>
        <taxon>Embryophyta</taxon>
        <taxon>Tracheophyta</taxon>
        <taxon>Spermatophyta</taxon>
        <taxon>Magnoliopsida</taxon>
        <taxon>eudicotyledons</taxon>
        <taxon>Gunneridae</taxon>
        <taxon>Pentapetalae</taxon>
        <taxon>rosids</taxon>
        <taxon>malvids</taxon>
        <taxon>Malvales</taxon>
        <taxon>Malvaceae</taxon>
        <taxon>Malvoideae</taxon>
        <taxon>Hibiscus</taxon>
    </lineage>
</organism>
<evidence type="ECO:0000256" key="1">
    <source>
        <dbReference type="SAM" id="MobiDB-lite"/>
    </source>
</evidence>
<dbReference type="Proteomes" id="UP001396334">
    <property type="component" value="Unassembled WGS sequence"/>
</dbReference>